<reference evidence="1 2" key="1">
    <citation type="submission" date="2021-02" db="EMBL/GenBank/DDBJ databases">
        <authorList>
            <person name="Ra J.-S."/>
        </authorList>
    </citation>
    <scope>NUCLEOTIDE SEQUENCE [LARGE SCALE GENOMIC DNA]</scope>
    <source>
        <strain evidence="1 2">MMS20-R1-14</strain>
    </source>
</reference>
<accession>A0ABS2IP73</accession>
<keyword evidence="2" id="KW-1185">Reference proteome</keyword>
<name>A0ABS2IP73_9ACTN</name>
<dbReference type="RefSeq" id="WP_204923632.1">
    <property type="nucleotide sequence ID" value="NZ_JAFEUC010000002.1"/>
</dbReference>
<protein>
    <submittedName>
        <fullName evidence="1">Uncharacterized protein</fullName>
    </submittedName>
</protein>
<evidence type="ECO:0000313" key="2">
    <source>
        <dbReference type="Proteomes" id="UP001518872"/>
    </source>
</evidence>
<evidence type="ECO:0000313" key="1">
    <source>
        <dbReference type="EMBL" id="MBM7075505.1"/>
    </source>
</evidence>
<comment type="caution">
    <text evidence="1">The sequence shown here is derived from an EMBL/GenBank/DDBJ whole genome shotgun (WGS) entry which is preliminary data.</text>
</comment>
<dbReference type="Proteomes" id="UP001518872">
    <property type="component" value="Unassembled WGS sequence"/>
</dbReference>
<sequence length="111" mass="12131">MRVRITWHVVTRDRGEDRVPAEVLRQKAARLMEVLITQEEDGQLHNVAVEIDAIESSITADAILPAKNGDIAAGNLRSIGLMALGHPPHSGASDQQMLDVKEVHCMVEASE</sequence>
<gene>
    <name evidence="1" type="ORF">JQX11_03935</name>
</gene>
<dbReference type="EMBL" id="JAFEUC010000002">
    <property type="protein sequence ID" value="MBM7075505.1"/>
    <property type="molecule type" value="Genomic_DNA"/>
</dbReference>
<organism evidence="1 2">
    <name type="scientific">Micromonospora humida</name>
    <dbReference type="NCBI Taxonomy" id="2809018"/>
    <lineage>
        <taxon>Bacteria</taxon>
        <taxon>Bacillati</taxon>
        <taxon>Actinomycetota</taxon>
        <taxon>Actinomycetes</taxon>
        <taxon>Micromonosporales</taxon>
        <taxon>Micromonosporaceae</taxon>
        <taxon>Micromonospora</taxon>
    </lineage>
</organism>
<proteinExistence type="predicted"/>